<dbReference type="EMBL" id="JADYXP020000022">
    <property type="protein sequence ID" value="KAL0102794.1"/>
    <property type="molecule type" value="Genomic_DNA"/>
</dbReference>
<sequence>MRRLFPAVPSSDPDVHGPRPLPPILVKRHACHKRDAPRNASSTPACTRTRQQPALFHCASSRISCKIKNRGNLRYAANLDV</sequence>
<gene>
    <name evidence="2" type="ORF">PUN28_018231</name>
</gene>
<organism evidence="2 3">
    <name type="scientific">Cardiocondyla obscurior</name>
    <dbReference type="NCBI Taxonomy" id="286306"/>
    <lineage>
        <taxon>Eukaryota</taxon>
        <taxon>Metazoa</taxon>
        <taxon>Ecdysozoa</taxon>
        <taxon>Arthropoda</taxon>
        <taxon>Hexapoda</taxon>
        <taxon>Insecta</taxon>
        <taxon>Pterygota</taxon>
        <taxon>Neoptera</taxon>
        <taxon>Endopterygota</taxon>
        <taxon>Hymenoptera</taxon>
        <taxon>Apocrita</taxon>
        <taxon>Aculeata</taxon>
        <taxon>Formicoidea</taxon>
        <taxon>Formicidae</taxon>
        <taxon>Myrmicinae</taxon>
        <taxon>Cardiocondyla</taxon>
    </lineage>
</organism>
<comment type="caution">
    <text evidence="2">The sequence shown here is derived from an EMBL/GenBank/DDBJ whole genome shotgun (WGS) entry which is preliminary data.</text>
</comment>
<evidence type="ECO:0000256" key="1">
    <source>
        <dbReference type="SAM" id="MobiDB-lite"/>
    </source>
</evidence>
<protein>
    <submittedName>
        <fullName evidence="2">Uncharacterized protein</fullName>
    </submittedName>
</protein>
<feature type="region of interest" description="Disordered" evidence="1">
    <location>
        <begin position="1"/>
        <end position="21"/>
    </location>
</feature>
<reference evidence="2 3" key="1">
    <citation type="submission" date="2023-03" db="EMBL/GenBank/DDBJ databases">
        <title>High recombination rates correlate with genetic variation in Cardiocondyla obscurior ants.</title>
        <authorList>
            <person name="Errbii M."/>
        </authorList>
    </citation>
    <scope>NUCLEOTIDE SEQUENCE [LARGE SCALE GENOMIC DNA]</scope>
    <source>
        <strain evidence="2">Alpha-2009</strain>
        <tissue evidence="2">Whole body</tissue>
    </source>
</reference>
<name>A0AAW2EK92_9HYME</name>
<proteinExistence type="predicted"/>
<dbReference type="AlphaFoldDB" id="A0AAW2EK92"/>
<evidence type="ECO:0000313" key="3">
    <source>
        <dbReference type="Proteomes" id="UP001430953"/>
    </source>
</evidence>
<keyword evidence="3" id="KW-1185">Reference proteome</keyword>
<accession>A0AAW2EK92</accession>
<evidence type="ECO:0000313" key="2">
    <source>
        <dbReference type="EMBL" id="KAL0102794.1"/>
    </source>
</evidence>
<dbReference type="Proteomes" id="UP001430953">
    <property type="component" value="Unassembled WGS sequence"/>
</dbReference>